<name>A0ACC2VPP6_9TREE</name>
<comment type="caution">
    <text evidence="1">The sequence shown here is derived from an EMBL/GenBank/DDBJ whole genome shotgun (WGS) entry which is preliminary data.</text>
</comment>
<evidence type="ECO:0000313" key="1">
    <source>
        <dbReference type="EMBL" id="KAJ9101091.1"/>
    </source>
</evidence>
<dbReference type="Proteomes" id="UP001227268">
    <property type="component" value="Unassembled WGS sequence"/>
</dbReference>
<organism evidence="1 2">
    <name type="scientific">Naganishia friedmannii</name>
    <dbReference type="NCBI Taxonomy" id="89922"/>
    <lineage>
        <taxon>Eukaryota</taxon>
        <taxon>Fungi</taxon>
        <taxon>Dikarya</taxon>
        <taxon>Basidiomycota</taxon>
        <taxon>Agaricomycotina</taxon>
        <taxon>Tremellomycetes</taxon>
        <taxon>Filobasidiales</taxon>
        <taxon>Filobasidiaceae</taxon>
        <taxon>Naganishia</taxon>
    </lineage>
</organism>
<keyword evidence="2" id="KW-1185">Reference proteome</keyword>
<dbReference type="EMBL" id="JASBWT010000010">
    <property type="protein sequence ID" value="KAJ9101091.1"/>
    <property type="molecule type" value="Genomic_DNA"/>
</dbReference>
<accession>A0ACC2VPP6</accession>
<sequence length="211" mass="22502">MVSGFSALAGDFKGTAEGPLACIPLLLLQGGCEPSVIQQTIGSKYLKAQNKRGLQALVPTVSIYTIQDDIIQPEIINPTSVLPGAAASVSVQELCGLTYLADHFTIPFASPAFYLTYLALTEGVDNARDKFELNMCAYFTADTVVPNPYTQTTSALRLVFAGALALAADAPRVRSEPALRPHRASSGYCPNQASGYSHVTKVTSVEDSFYM</sequence>
<reference evidence="1" key="1">
    <citation type="submission" date="2023-04" db="EMBL/GenBank/DDBJ databases">
        <title>Draft Genome sequencing of Naganishia species isolated from polar environments using Oxford Nanopore Technology.</title>
        <authorList>
            <person name="Leo P."/>
            <person name="Venkateswaran K."/>
        </authorList>
    </citation>
    <scope>NUCLEOTIDE SEQUENCE</scope>
    <source>
        <strain evidence="1">MNA-CCFEE 5423</strain>
    </source>
</reference>
<proteinExistence type="predicted"/>
<evidence type="ECO:0000313" key="2">
    <source>
        <dbReference type="Proteomes" id="UP001227268"/>
    </source>
</evidence>
<gene>
    <name evidence="1" type="ORF">QFC21_003309</name>
</gene>
<protein>
    <submittedName>
        <fullName evidence="1">Uncharacterized protein</fullName>
    </submittedName>
</protein>